<gene>
    <name evidence="2" type="ORF">C361_06747</name>
</gene>
<proteinExistence type="predicted"/>
<dbReference type="Proteomes" id="UP000199727">
    <property type="component" value="Unassembled WGS sequence"/>
</dbReference>
<feature type="compositionally biased region" description="Low complexity" evidence="1">
    <location>
        <begin position="20"/>
        <end position="32"/>
    </location>
</feature>
<dbReference type="OrthoDB" id="2564640at2759"/>
<feature type="compositionally biased region" description="Gly residues" evidence="1">
    <location>
        <begin position="845"/>
        <end position="856"/>
    </location>
</feature>
<accession>A0A854Q1W9</accession>
<feature type="compositionally biased region" description="Low complexity" evidence="1">
    <location>
        <begin position="680"/>
        <end position="697"/>
    </location>
</feature>
<dbReference type="AlphaFoldDB" id="A0A854Q1W9"/>
<evidence type="ECO:0000313" key="2">
    <source>
        <dbReference type="EMBL" id="OXG10713.1"/>
    </source>
</evidence>
<evidence type="ECO:0000256" key="1">
    <source>
        <dbReference type="SAM" id="MobiDB-lite"/>
    </source>
</evidence>
<feature type="compositionally biased region" description="Acidic residues" evidence="1">
    <location>
        <begin position="857"/>
        <end position="871"/>
    </location>
</feature>
<feature type="region of interest" description="Disordered" evidence="1">
    <location>
        <begin position="770"/>
        <end position="899"/>
    </location>
</feature>
<feature type="region of interest" description="Disordered" evidence="1">
    <location>
        <begin position="620"/>
        <end position="757"/>
    </location>
</feature>
<name>A0A854Q1W9_CRYNE</name>
<feature type="compositionally biased region" description="Basic and acidic residues" evidence="1">
    <location>
        <begin position="49"/>
        <end position="58"/>
    </location>
</feature>
<feature type="region of interest" description="Disordered" evidence="1">
    <location>
        <begin position="929"/>
        <end position="974"/>
    </location>
</feature>
<feature type="compositionally biased region" description="Low complexity" evidence="1">
    <location>
        <begin position="950"/>
        <end position="974"/>
    </location>
</feature>
<feature type="compositionally biased region" description="Acidic residues" evidence="1">
    <location>
        <begin position="626"/>
        <end position="647"/>
    </location>
</feature>
<feature type="region of interest" description="Disordered" evidence="1">
    <location>
        <begin position="228"/>
        <end position="252"/>
    </location>
</feature>
<evidence type="ECO:0000313" key="3">
    <source>
        <dbReference type="Proteomes" id="UP000199727"/>
    </source>
</evidence>
<feature type="region of interest" description="Disordered" evidence="1">
    <location>
        <begin position="1"/>
        <end position="58"/>
    </location>
</feature>
<feature type="compositionally biased region" description="Basic and acidic residues" evidence="1">
    <location>
        <begin position="805"/>
        <end position="825"/>
    </location>
</feature>
<comment type="caution">
    <text evidence="2">The sequence shown here is derived from an EMBL/GenBank/DDBJ whole genome shotgun (WGS) entry which is preliminary data.</text>
</comment>
<reference evidence="2 3" key="1">
    <citation type="submission" date="2017-06" db="EMBL/GenBank/DDBJ databases">
        <title>Global population genomics of the pathogenic fungus Cryptococcus neoformans var. grubii.</title>
        <authorList>
            <person name="Cuomo C."/>
            <person name="Litvintseva A."/>
            <person name="Chen Y."/>
            <person name="Young S."/>
            <person name="Zeng Q."/>
            <person name="Chapman S."/>
            <person name="Gujja S."/>
            <person name="Saif S."/>
            <person name="Birren B."/>
        </authorList>
    </citation>
    <scope>NUCLEOTIDE SEQUENCE [LARGE SCALE GENOMIC DNA]</scope>
    <source>
        <strain evidence="2 3">Tu259-1</strain>
    </source>
</reference>
<dbReference type="EMBL" id="AMKT01000101">
    <property type="protein sequence ID" value="OXG10713.1"/>
    <property type="molecule type" value="Genomic_DNA"/>
</dbReference>
<sequence length="1096" mass="120970">MAVPPPRVAAAAPALPPDRPMATSSPSPSRAPDSPPPHQDRLYWTPHAGDARAKGGKDKAGWGELPVAVLHRILSYAQHAVQLDFTLQTYYGHDQRASEVALALVQRIWFCRMRMVCTGWRNAVDSHSFWPEFTLLLDPSRQHSSTISDIHSARLTPSTPSLPTLFHRARSSTLSSCLACRLNHPSRLGYYPAVRKRLTFTSKFALAPTCEKHANNFCSGCMRENEPQARRTPGTGALEEGETPSPSEPAVPSLMLSRCNNGDVDENGVERFPRSLVCPDCRKAAIWNEIRLILHECARGGQMRGERSLWLYNEKVKDYIDFNVGTAFEMGYAAVEEQWLIDHTRWVELSETALQLQNHEKALKLQFLRTATEETPAQKRMRLAREAELKGEDQVGRETEEEAMEMELLYRSWWKELEDDDLSSDDEEEDELLNDKFRGKLKAGCINDFINDRIRYAFWVSPSDEVSKIVTDDRDRRIDRSSVIHTMFPDIALNSAHPFSRYIEFTFEPAQACAEAAGLISLVPNDPSSSPISDGRFDPFLPPDRLLRALDKTFAEMLSARTSTAMENIVHMVREYCDDDDDKAEEVCENMRVEDILGRLTAWQMWVPRSLAEQMKLAEMQKEMEAEGELDNEDEREGEESEEDLEGTIEGVQTSRSGSPRVELVEGGEEEVHFTPVEVPPSDDYQPSPSSHSSSPPLTLTLGKRKSTIIISPEQKDKRARPSTSPNEREQRELEQPPQTPRKQILSDDDASGGLAVDNSVVTAAALASGAGGLKRKEPPSPAANHIDKGRKEVTPPPGPNFDLADGHYGDKRTRVTDDLVREESSAPVSSLPGSPTPMKKRMGRAGGGGGGGGGEEGLEMDNDADVETEEMSQRGTSVTETVGTVPITPEEGVSLRGDAVIDPKLVSMGSEGSDVDDLQRVQMQSAQTIDNPPLVELVTPSPSPPPSPSLSTFPARSPSPSAMSPADSYSSGSASIPLDGDGILTPLTSATARLARYVQRAQTSTPFIPLPICRLLPHPDHPAHPNQGGQGVQLSVNLGQGANRVLLNTWYEARGELRECKCRICERARKKAWESLEAMKQLVASGEVTWETLLS</sequence>
<organism evidence="2 3">
    <name type="scientific">Cryptococcus neoformans Tu259-1</name>
    <dbReference type="NCBI Taxonomy" id="1230072"/>
    <lineage>
        <taxon>Eukaryota</taxon>
        <taxon>Fungi</taxon>
        <taxon>Dikarya</taxon>
        <taxon>Basidiomycota</taxon>
        <taxon>Agaricomycotina</taxon>
        <taxon>Tremellomycetes</taxon>
        <taxon>Tremellales</taxon>
        <taxon>Cryptococcaceae</taxon>
        <taxon>Cryptococcus</taxon>
        <taxon>Cryptococcus neoformans species complex</taxon>
    </lineage>
</organism>
<protein>
    <submittedName>
        <fullName evidence="2">Uncharacterized protein</fullName>
    </submittedName>
</protein>
<feature type="compositionally biased region" description="Polar residues" evidence="1">
    <location>
        <begin position="874"/>
        <end position="883"/>
    </location>
</feature>